<proteinExistence type="predicted"/>
<sequence>MTATERMGFTLSALSWTRSKQSAKNGSNRQMIEKLNGGFVLVEATLFKRNIVGFALVRDRNSECCFRPGALSSELSSQSECTKKTKIVCMNEERKSQIQSER</sequence>
<keyword evidence="2" id="KW-1185">Reference proteome</keyword>
<dbReference type="AlphaFoldDB" id="A0A0D6LGM7"/>
<evidence type="ECO:0000313" key="2">
    <source>
        <dbReference type="Proteomes" id="UP000054495"/>
    </source>
</evidence>
<reference evidence="1 2" key="1">
    <citation type="submission" date="2013-05" db="EMBL/GenBank/DDBJ databases">
        <title>Draft genome of the parasitic nematode Anyclostoma ceylanicum.</title>
        <authorList>
            <person name="Mitreva M."/>
        </authorList>
    </citation>
    <scope>NUCLEOTIDE SEQUENCE [LARGE SCALE GENOMIC DNA]</scope>
</reference>
<name>A0A0D6LGM7_9BILA</name>
<dbReference type="EMBL" id="KE125134">
    <property type="protein sequence ID" value="EPB71139.1"/>
    <property type="molecule type" value="Genomic_DNA"/>
</dbReference>
<organism evidence="1 2">
    <name type="scientific">Ancylostoma ceylanicum</name>
    <dbReference type="NCBI Taxonomy" id="53326"/>
    <lineage>
        <taxon>Eukaryota</taxon>
        <taxon>Metazoa</taxon>
        <taxon>Ecdysozoa</taxon>
        <taxon>Nematoda</taxon>
        <taxon>Chromadorea</taxon>
        <taxon>Rhabditida</taxon>
        <taxon>Rhabditina</taxon>
        <taxon>Rhabditomorpha</taxon>
        <taxon>Strongyloidea</taxon>
        <taxon>Ancylostomatidae</taxon>
        <taxon>Ancylostomatinae</taxon>
        <taxon>Ancylostoma</taxon>
    </lineage>
</organism>
<accession>A0A0D6LGM7</accession>
<evidence type="ECO:0000313" key="1">
    <source>
        <dbReference type="EMBL" id="EPB71139.1"/>
    </source>
</evidence>
<dbReference type="Proteomes" id="UP000054495">
    <property type="component" value="Unassembled WGS sequence"/>
</dbReference>
<gene>
    <name evidence="1" type="ORF">ANCCEY_09774</name>
</gene>
<protein>
    <submittedName>
        <fullName evidence="1">Uncharacterized protein</fullName>
    </submittedName>
</protein>